<dbReference type="InterPro" id="IPR036034">
    <property type="entry name" value="PDZ_sf"/>
</dbReference>
<dbReference type="GO" id="GO:0016020">
    <property type="term" value="C:membrane"/>
    <property type="evidence" value="ECO:0007669"/>
    <property type="project" value="UniProtKB-SubCell"/>
</dbReference>
<evidence type="ECO:0000256" key="6">
    <source>
        <dbReference type="ARBA" id="ARBA00023121"/>
    </source>
</evidence>
<feature type="compositionally biased region" description="Polar residues" evidence="8">
    <location>
        <begin position="463"/>
        <end position="476"/>
    </location>
</feature>
<dbReference type="Gene3D" id="2.30.42.10">
    <property type="match status" value="1"/>
</dbReference>
<dbReference type="GO" id="GO:0005739">
    <property type="term" value="C:mitochondrion"/>
    <property type="evidence" value="ECO:0007669"/>
    <property type="project" value="GOC"/>
</dbReference>
<name>A0A154PI55_DUFNO</name>
<keyword evidence="4" id="KW-0862">Zinc</keyword>
<evidence type="ECO:0000256" key="9">
    <source>
        <dbReference type="SAM" id="Phobius"/>
    </source>
</evidence>
<feature type="region of interest" description="Disordered" evidence="8">
    <location>
        <begin position="451"/>
        <end position="479"/>
    </location>
</feature>
<dbReference type="CDD" id="cd20825">
    <property type="entry name" value="C1_PDZD8"/>
    <property type="match status" value="1"/>
</dbReference>
<dbReference type="PROSITE" id="PS50106">
    <property type="entry name" value="PDZ"/>
    <property type="match status" value="1"/>
</dbReference>
<dbReference type="OrthoDB" id="10004596at2759"/>
<keyword evidence="9" id="KW-1133">Transmembrane helix</keyword>
<keyword evidence="14" id="KW-1185">Reference proteome</keyword>
<dbReference type="PROSITE" id="PS50081">
    <property type="entry name" value="ZF_DAG_PE_2"/>
    <property type="match status" value="1"/>
</dbReference>
<dbReference type="InterPro" id="IPR058801">
    <property type="entry name" value="PDZD8_N"/>
</dbReference>
<dbReference type="GO" id="GO:0044233">
    <property type="term" value="C:mitochondria-associated endoplasmic reticulum membrane contact site"/>
    <property type="evidence" value="ECO:0007669"/>
    <property type="project" value="InterPro"/>
</dbReference>
<dbReference type="GO" id="GO:1990456">
    <property type="term" value="P:mitochondrion-endoplasmic reticulum membrane tethering"/>
    <property type="evidence" value="ECO:0007669"/>
    <property type="project" value="InterPro"/>
</dbReference>
<keyword evidence="9" id="KW-0812">Transmembrane</keyword>
<evidence type="ECO:0000259" key="10">
    <source>
        <dbReference type="PROSITE" id="PS50081"/>
    </source>
</evidence>
<keyword evidence="6" id="KW-0446">Lipid-binding</keyword>
<dbReference type="Pfam" id="PF26547">
    <property type="entry name" value="PDZD8_N"/>
    <property type="match status" value="1"/>
</dbReference>
<sequence>MDFFEFICVSVITFVCGIICTLALEFYLFKKYLEEAPLTSPPKRTNQHGKAQLPEELLEKIQDEKINSSTSTSRQAMCQGNENLAINLTLQFLFNELRNAERVRLWLYRKLNNEFKELLTQSTTGKLLDSVKLRDLNLGTQFPTIKGLEVADSKIDADTGLLESLDLSLDLHYSGNFQLSIDVKMLLGKTAYMALQVKRISGRARLQFTRVPYTHWSLSFYSDPVLELEVQSQFQGRQLQPQIISLITGQIRRAVRRKHTLPRYKLRYKPFFRRLNDEAVDLSEVANIRLIPGFLEVSLLEVSRLNLGLNMLYAEDKSQIEVYCTISVDSTPWVFLTQYTGVPYMVLDLIISKVGSQQLGVVFKQELVPEIGHVCVLVETIVAGSAAAIAEMRKGDILVAVDGKKVSNMNQVAKFVKSAVQRRFIIRVERKYSKADLDKQINTKIDSEKLSAERGTDRKSLKTDSIMNKGDTQSTEEGSKIKFESQIKFSDLKDSENEISEKLETGSKFFRRRKSSAHATDEPAQTPDSTPSRKISTTSNQSLISNSSQLCLDDNYVTNVTDLYYTTKEKEYASLINFEETRNFQIDSELQYLNIGVWGRVRGGEFPAKLLGYINVPMKLILAQCYTSSTGHYLKCHALLPPDSASLTTVHTKLQGYSGFDPTLCYGDILLSYVWESSYPDRHTVNDSGKKESMETAKTQPTLSEEITDKKMHDFIRTHFHRATHCDFCTKKIWLKDAVQCRDCGMVCHKKCEVRCQASGTCGAESLTMALETDEIEPNTLIGESGPEISLTSCEDHVQGATMMAMKASIANTLLGLKKAGSTSCLAPPASSTGLASRSLPPSPCASRKNSLVGGLGISPDLLEGAEPSVAAPLVAGDLDDGLMSRAKDTGKFLFKCLEPRERVEKINDMMGKLKTALDAEITSRLELSRSGEMDSLKLIAQTDLRVQGLSVLLLHYCAGLQHAQEALDQSQQTSKDS</sequence>
<dbReference type="PANTHER" id="PTHR21519">
    <property type="entry name" value="PDZ DOMAIN-CONTAINING PROTEIN 8"/>
    <property type="match status" value="1"/>
</dbReference>
<dbReference type="Pfam" id="PF17820">
    <property type="entry name" value="PDZ_6"/>
    <property type="match status" value="1"/>
</dbReference>
<dbReference type="InterPro" id="IPR039275">
    <property type="entry name" value="PDZD8"/>
</dbReference>
<dbReference type="SUPFAM" id="SSF57889">
    <property type="entry name" value="Cysteine-rich domain"/>
    <property type="match status" value="1"/>
</dbReference>
<keyword evidence="3" id="KW-0479">Metal-binding</keyword>
<feature type="domain" description="PDZ" evidence="11">
    <location>
        <begin position="346"/>
        <end position="411"/>
    </location>
</feature>
<evidence type="ECO:0000313" key="14">
    <source>
        <dbReference type="Proteomes" id="UP000076502"/>
    </source>
</evidence>
<dbReference type="AlphaFoldDB" id="A0A154PI55"/>
<protein>
    <submittedName>
        <fullName evidence="13">PDZ domain-containing protein 8</fullName>
    </submittedName>
</protein>
<accession>A0A154PI55</accession>
<dbReference type="STRING" id="178035.A0A154PI55"/>
<dbReference type="InterPro" id="IPR001478">
    <property type="entry name" value="PDZ"/>
</dbReference>
<evidence type="ECO:0000256" key="4">
    <source>
        <dbReference type="ARBA" id="ARBA00022833"/>
    </source>
</evidence>
<dbReference type="SUPFAM" id="SSF50156">
    <property type="entry name" value="PDZ domain-like"/>
    <property type="match status" value="1"/>
</dbReference>
<keyword evidence="5" id="KW-0445">Lipid transport</keyword>
<dbReference type="GO" id="GO:0051560">
    <property type="term" value="P:mitochondrial calcium ion homeostasis"/>
    <property type="evidence" value="ECO:0007669"/>
    <property type="project" value="InterPro"/>
</dbReference>
<evidence type="ECO:0000256" key="8">
    <source>
        <dbReference type="SAM" id="MobiDB-lite"/>
    </source>
</evidence>
<evidence type="ECO:0000256" key="2">
    <source>
        <dbReference type="ARBA" id="ARBA00022448"/>
    </source>
</evidence>
<dbReference type="Gene3D" id="3.30.60.20">
    <property type="match status" value="1"/>
</dbReference>
<dbReference type="GO" id="GO:0046872">
    <property type="term" value="F:metal ion binding"/>
    <property type="evidence" value="ECO:0007669"/>
    <property type="project" value="UniProtKB-KW"/>
</dbReference>
<feature type="transmembrane region" description="Helical" evidence="9">
    <location>
        <begin position="7"/>
        <end position="29"/>
    </location>
</feature>
<dbReference type="SMART" id="SM00228">
    <property type="entry name" value="PDZ"/>
    <property type="match status" value="1"/>
</dbReference>
<evidence type="ECO:0000256" key="7">
    <source>
        <dbReference type="ARBA" id="ARBA00023136"/>
    </source>
</evidence>
<gene>
    <name evidence="13" type="ORF">WN55_03072</name>
</gene>
<evidence type="ECO:0000256" key="3">
    <source>
        <dbReference type="ARBA" id="ARBA00022723"/>
    </source>
</evidence>
<dbReference type="PROSITE" id="PS00479">
    <property type="entry name" value="ZF_DAG_PE_1"/>
    <property type="match status" value="1"/>
</dbReference>
<dbReference type="Proteomes" id="UP000076502">
    <property type="component" value="Unassembled WGS sequence"/>
</dbReference>
<feature type="domain" description="Phorbol-ester/DAG-type" evidence="10">
    <location>
        <begin position="712"/>
        <end position="762"/>
    </location>
</feature>
<comment type="subcellular location">
    <subcellularLocation>
        <location evidence="1">Membrane</location>
    </subcellularLocation>
</comment>
<dbReference type="EMBL" id="KQ434923">
    <property type="protein sequence ID" value="KZC11513.1"/>
    <property type="molecule type" value="Genomic_DNA"/>
</dbReference>
<feature type="region of interest" description="Disordered" evidence="8">
    <location>
        <begin position="511"/>
        <end position="541"/>
    </location>
</feature>
<dbReference type="GO" id="GO:0008289">
    <property type="term" value="F:lipid binding"/>
    <property type="evidence" value="ECO:0007669"/>
    <property type="project" value="UniProtKB-KW"/>
</dbReference>
<evidence type="ECO:0000256" key="5">
    <source>
        <dbReference type="ARBA" id="ARBA00023055"/>
    </source>
</evidence>
<evidence type="ECO:0000256" key="1">
    <source>
        <dbReference type="ARBA" id="ARBA00004370"/>
    </source>
</evidence>
<dbReference type="PROSITE" id="PS51847">
    <property type="entry name" value="SMP"/>
    <property type="match status" value="1"/>
</dbReference>
<dbReference type="InterPro" id="IPR002219">
    <property type="entry name" value="PKC_DAG/PE"/>
</dbReference>
<reference evidence="13 14" key="1">
    <citation type="submission" date="2015-07" db="EMBL/GenBank/DDBJ databases">
        <title>The genome of Dufourea novaeangliae.</title>
        <authorList>
            <person name="Pan H."/>
            <person name="Kapheim K."/>
        </authorList>
    </citation>
    <scope>NUCLEOTIDE SEQUENCE [LARGE SCALE GENOMIC DNA]</scope>
    <source>
        <strain evidence="13">0120121106</strain>
        <tissue evidence="13">Whole body</tissue>
    </source>
</reference>
<evidence type="ECO:0000259" key="11">
    <source>
        <dbReference type="PROSITE" id="PS50106"/>
    </source>
</evidence>
<dbReference type="SMART" id="SM00109">
    <property type="entry name" value="C1"/>
    <property type="match status" value="1"/>
</dbReference>
<dbReference type="InterPro" id="IPR041489">
    <property type="entry name" value="PDZ_6"/>
</dbReference>
<keyword evidence="7 9" id="KW-0472">Membrane</keyword>
<dbReference type="InterPro" id="IPR046349">
    <property type="entry name" value="C1-like_sf"/>
</dbReference>
<dbReference type="PANTHER" id="PTHR21519:SF1">
    <property type="entry name" value="PDZ DOMAIN-CONTAINING PROTEIN 8"/>
    <property type="match status" value="1"/>
</dbReference>
<proteinExistence type="predicted"/>
<evidence type="ECO:0000313" key="13">
    <source>
        <dbReference type="EMBL" id="KZC11513.1"/>
    </source>
</evidence>
<keyword evidence="2" id="KW-0813">Transport</keyword>
<dbReference type="GO" id="GO:0006869">
    <property type="term" value="P:lipid transport"/>
    <property type="evidence" value="ECO:0007669"/>
    <property type="project" value="UniProtKB-KW"/>
</dbReference>
<dbReference type="InterPro" id="IPR031468">
    <property type="entry name" value="SMP_LBD"/>
</dbReference>
<organism evidence="13 14">
    <name type="scientific">Dufourea novaeangliae</name>
    <name type="common">Sweat bee</name>
    <dbReference type="NCBI Taxonomy" id="178035"/>
    <lineage>
        <taxon>Eukaryota</taxon>
        <taxon>Metazoa</taxon>
        <taxon>Ecdysozoa</taxon>
        <taxon>Arthropoda</taxon>
        <taxon>Hexapoda</taxon>
        <taxon>Insecta</taxon>
        <taxon>Pterygota</taxon>
        <taxon>Neoptera</taxon>
        <taxon>Endopterygota</taxon>
        <taxon>Hymenoptera</taxon>
        <taxon>Apocrita</taxon>
        <taxon>Aculeata</taxon>
        <taxon>Apoidea</taxon>
        <taxon>Anthophila</taxon>
        <taxon>Halictidae</taxon>
        <taxon>Rophitinae</taxon>
        <taxon>Dufourea</taxon>
    </lineage>
</organism>
<dbReference type="CDD" id="cd21674">
    <property type="entry name" value="SMP_PDZD8"/>
    <property type="match status" value="1"/>
</dbReference>
<feature type="compositionally biased region" description="Basic and acidic residues" evidence="8">
    <location>
        <begin position="451"/>
        <end position="462"/>
    </location>
</feature>
<dbReference type="OMA" id="HIALECM"/>
<feature type="domain" description="SMP-LTD" evidence="12">
    <location>
        <begin position="86"/>
        <end position="270"/>
    </location>
</feature>
<evidence type="ECO:0000259" key="12">
    <source>
        <dbReference type="PROSITE" id="PS51847"/>
    </source>
</evidence>